<dbReference type="Proteomes" id="UP000006772">
    <property type="component" value="Unassembled WGS sequence"/>
</dbReference>
<keyword evidence="3" id="KW-0378">Hydrolase</keyword>
<dbReference type="InterPro" id="IPR015679">
    <property type="entry name" value="PLipase_D_fam"/>
</dbReference>
<dbReference type="RefSeq" id="WP_006462223.1">
    <property type="nucleotide sequence ID" value="NZ_AEEC02000005.1"/>
</dbReference>
<dbReference type="AlphaFoldDB" id="A0AAI9IGZ3"/>
<feature type="region of interest" description="Disordered" evidence="5">
    <location>
        <begin position="464"/>
        <end position="500"/>
    </location>
</feature>
<name>A0AAI9IGZ3_9BURK</name>
<reference evidence="7 8" key="1">
    <citation type="journal article" date="2013" name="Front. Microbiol.">
        <title>The genome of the endophytic bacterium H. frisingense GSF30(T) identifies diverse strategies in the Herbaspirillum genus to interact with plants.</title>
        <authorList>
            <person name="Straub D."/>
            <person name="Rothballer M."/>
            <person name="Hartmann A."/>
            <person name="Ludewig U."/>
        </authorList>
    </citation>
    <scope>NUCLEOTIDE SEQUENCE [LARGE SCALE GENOMIC DNA]</scope>
    <source>
        <strain evidence="7 8">GSF30</strain>
    </source>
</reference>
<sequence>MPTTHRKSRVPLSEASPISWGSVQWLLESEHDKHAPIHRCNKLTMLYCGEEGFRSILNDIKQARASVEIICWGFDPAMELERERGQWPRGESWGGLLRNVAAGRYNGGKPVQVRLLSWYGFIGSSLAKNMPGFRQPSPYEPNVRNLYRMGRQEKLPPSADDPQGMREAFNAQWYREAEQGLIENLSLRIRDGDVSAVLGSLSEEPGKRGLLETVGMAVVATDHQKTILIDYEHEGGAHAVGYVMGLNSVTDYWDTEEHLFHDPRRGESWEGGTKDGQPGLKPYQDYACRIKGEALVGISKNFTDAWNRAKGRGTPLKREHDVHRPPPGLWEPLRGQATVNAQIVRTQPEEGDKTIKRLYRQASSFARSYLYVENQYFQYTEWAQELKENRNNFVQGCQRAGLSLDDVPVLHVMAVIPAPELAQMVPRTYDTVRALGHGESMPNQDKLIEDELQKQRDWERYASEKRAKGEVPNPMLKPAEPSTLAQSAASTGTSKENVSEQLKSLGMRTLIGTLWTYDHAWRSRTPPKEGESARLGERYREIYIHSKLMVIDDSMFTVGSANLNLRSMAVDAEINVACDDPAMSAQIRKHVWGRHTGDAEKCNPVTIDRISADEAFNAWKQLMDENEEARVIGSAPIGFLFPFKDSRTSRFRLA</sequence>
<comment type="caution">
    <text evidence="7">The sequence shown here is derived from an EMBL/GenBank/DDBJ whole genome shotgun (WGS) entry which is preliminary data.</text>
</comment>
<evidence type="ECO:0000256" key="2">
    <source>
        <dbReference type="ARBA" id="ARBA00022737"/>
    </source>
</evidence>
<evidence type="ECO:0000256" key="4">
    <source>
        <dbReference type="ARBA" id="ARBA00023098"/>
    </source>
</evidence>
<dbReference type="Gene3D" id="3.30.870.10">
    <property type="entry name" value="Endonuclease Chain A"/>
    <property type="match status" value="2"/>
</dbReference>
<keyword evidence="2" id="KW-0677">Repeat</keyword>
<dbReference type="GO" id="GO:0009395">
    <property type="term" value="P:phospholipid catabolic process"/>
    <property type="evidence" value="ECO:0007669"/>
    <property type="project" value="TreeGrafter"/>
</dbReference>
<evidence type="ECO:0000313" key="7">
    <source>
        <dbReference type="EMBL" id="EOA05854.1"/>
    </source>
</evidence>
<evidence type="ECO:0000256" key="1">
    <source>
        <dbReference type="ARBA" id="ARBA00000798"/>
    </source>
</evidence>
<dbReference type="Pfam" id="PF13091">
    <property type="entry name" value="PLDc_2"/>
    <property type="match status" value="1"/>
</dbReference>
<dbReference type="InterPro" id="IPR001736">
    <property type="entry name" value="PLipase_D/transphosphatidylase"/>
</dbReference>
<evidence type="ECO:0000313" key="8">
    <source>
        <dbReference type="Proteomes" id="UP000006772"/>
    </source>
</evidence>
<evidence type="ECO:0000256" key="3">
    <source>
        <dbReference type="ARBA" id="ARBA00022801"/>
    </source>
</evidence>
<protein>
    <submittedName>
        <fullName evidence="7">Phospholipase D/transphosphatidylase</fullName>
    </submittedName>
</protein>
<dbReference type="PANTHER" id="PTHR18896">
    <property type="entry name" value="PHOSPHOLIPASE D"/>
    <property type="match status" value="1"/>
</dbReference>
<accession>A0AAI9IGZ3</accession>
<dbReference type="EMBL" id="AEEC02000005">
    <property type="protein sequence ID" value="EOA05854.1"/>
    <property type="molecule type" value="Genomic_DNA"/>
</dbReference>
<dbReference type="PANTHER" id="PTHR18896:SF76">
    <property type="entry name" value="PHOSPHOLIPASE"/>
    <property type="match status" value="1"/>
</dbReference>
<dbReference type="SMART" id="SM00155">
    <property type="entry name" value="PLDc"/>
    <property type="match status" value="2"/>
</dbReference>
<dbReference type="InterPro" id="IPR025202">
    <property type="entry name" value="PLD-like_dom"/>
</dbReference>
<evidence type="ECO:0000259" key="6">
    <source>
        <dbReference type="PROSITE" id="PS50035"/>
    </source>
</evidence>
<gene>
    <name evidence="7" type="ORF">HFRIS_005328</name>
</gene>
<organism evidence="7 8">
    <name type="scientific">Herbaspirillum frisingense GSF30</name>
    <dbReference type="NCBI Taxonomy" id="864073"/>
    <lineage>
        <taxon>Bacteria</taxon>
        <taxon>Pseudomonadati</taxon>
        <taxon>Pseudomonadota</taxon>
        <taxon>Betaproteobacteria</taxon>
        <taxon>Burkholderiales</taxon>
        <taxon>Oxalobacteraceae</taxon>
        <taxon>Herbaspirillum</taxon>
    </lineage>
</organism>
<comment type="catalytic activity">
    <reaction evidence="1">
        <text>a 1,2-diacyl-sn-glycero-3-phosphocholine + H2O = a 1,2-diacyl-sn-glycero-3-phosphate + choline + H(+)</text>
        <dbReference type="Rhea" id="RHEA:14445"/>
        <dbReference type="ChEBI" id="CHEBI:15354"/>
        <dbReference type="ChEBI" id="CHEBI:15377"/>
        <dbReference type="ChEBI" id="CHEBI:15378"/>
        <dbReference type="ChEBI" id="CHEBI:57643"/>
        <dbReference type="ChEBI" id="CHEBI:58608"/>
        <dbReference type="EC" id="3.1.4.4"/>
    </reaction>
</comment>
<evidence type="ECO:0000256" key="5">
    <source>
        <dbReference type="SAM" id="MobiDB-lite"/>
    </source>
</evidence>
<feature type="compositionally biased region" description="Polar residues" evidence="5">
    <location>
        <begin position="483"/>
        <end position="500"/>
    </location>
</feature>
<feature type="domain" description="PLD phosphodiesterase" evidence="6">
    <location>
        <begin position="540"/>
        <end position="567"/>
    </location>
</feature>
<keyword evidence="4" id="KW-0443">Lipid metabolism</keyword>
<dbReference type="GO" id="GO:0004630">
    <property type="term" value="F:phospholipase D activity"/>
    <property type="evidence" value="ECO:0007669"/>
    <property type="project" value="UniProtKB-EC"/>
</dbReference>
<dbReference type="SUPFAM" id="SSF56024">
    <property type="entry name" value="Phospholipase D/nuclease"/>
    <property type="match status" value="2"/>
</dbReference>
<proteinExistence type="predicted"/>
<dbReference type="PROSITE" id="PS50035">
    <property type="entry name" value="PLD"/>
    <property type="match status" value="1"/>
</dbReference>